<dbReference type="RefSeq" id="WP_017840873.1">
    <property type="nucleotide sequence ID" value="NZ_CP035467.1"/>
</dbReference>
<reference evidence="3" key="1">
    <citation type="journal article" date="2019" name="J. Bacteriol.">
        <title>A Mutagenic Screen Identifies a TonB-Dependent Receptor Required for the Lanthanide Metal Switch in the Type I Methanotroph 'Methylotuvimicrobium buryatense' 5GB1C.</title>
        <authorList>
            <person name="Groom J.D."/>
            <person name="Ford S.M."/>
            <person name="Pesesky M.W."/>
            <person name="Lidstrom M.E."/>
        </authorList>
    </citation>
    <scope>NUCLEOTIDE SEQUENCE [LARGE SCALE GENOMIC DNA]</scope>
    <source>
        <strain evidence="3">5GB1C</strain>
    </source>
</reference>
<name>A0A4P9UPA6_METBY</name>
<dbReference type="OrthoDB" id="6195606at2"/>
<dbReference type="Proteomes" id="UP000305881">
    <property type="component" value="Chromosome"/>
</dbReference>
<protein>
    <submittedName>
        <fullName evidence="2">5-bromo-4-chloroindolyl phosphate hydrolase</fullName>
    </submittedName>
</protein>
<evidence type="ECO:0000256" key="1">
    <source>
        <dbReference type="SAM" id="Phobius"/>
    </source>
</evidence>
<evidence type="ECO:0000313" key="3">
    <source>
        <dbReference type="Proteomes" id="UP000305881"/>
    </source>
</evidence>
<dbReference type="KEGG" id="mbur:EQU24_03255"/>
<sequence length="289" mass="32403">MTQSQNFRKPKRFTSDSLQKYSPRGLLLYFLPIALLPAVVIALAKGNLTAILVNATAYTLYLFSAWCLRKGFQAEARLRQRPMTPPTKYPLKLLAAIITALTTGMIAWLGARQTLPVAAAYAGGAFLGMFLSYGFDPKAKSTQGAQGYSGEELGKALAESHAMIRRIEQAGSKIRNHEFNNRIERICEIADNIIAQIEADPRDFRRARKFLNVYLDGTMQVTEGYAKTHSQLQLGQLEPAQLEQSFRNVLETIETSFLEQQQKLLEDDIFDLDVKIEVLTAQLKREGIL</sequence>
<dbReference type="AlphaFoldDB" id="A0A4P9UPA6"/>
<feature type="transmembrane region" description="Helical" evidence="1">
    <location>
        <begin position="50"/>
        <end position="68"/>
    </location>
</feature>
<gene>
    <name evidence="2" type="ORF">EQU24_03255</name>
</gene>
<keyword evidence="2" id="KW-0378">Hydrolase</keyword>
<evidence type="ECO:0000313" key="2">
    <source>
        <dbReference type="EMBL" id="QCW81376.1"/>
    </source>
</evidence>
<feature type="transmembrane region" description="Helical" evidence="1">
    <location>
        <begin position="115"/>
        <end position="135"/>
    </location>
</feature>
<keyword evidence="1" id="KW-0812">Transmembrane</keyword>
<organism evidence="2 3">
    <name type="scientific">Methylotuvimicrobium buryatense</name>
    <name type="common">Methylomicrobium buryatense</name>
    <dbReference type="NCBI Taxonomy" id="95641"/>
    <lineage>
        <taxon>Bacteria</taxon>
        <taxon>Pseudomonadati</taxon>
        <taxon>Pseudomonadota</taxon>
        <taxon>Gammaproteobacteria</taxon>
        <taxon>Methylococcales</taxon>
        <taxon>Methylococcaceae</taxon>
        <taxon>Methylotuvimicrobium</taxon>
    </lineage>
</organism>
<keyword evidence="1" id="KW-1133">Transmembrane helix</keyword>
<keyword evidence="1" id="KW-0472">Membrane</keyword>
<dbReference type="STRING" id="675511.GCA_000341735_02357"/>
<dbReference type="EMBL" id="CP035467">
    <property type="protein sequence ID" value="QCW81376.1"/>
    <property type="molecule type" value="Genomic_DNA"/>
</dbReference>
<dbReference type="InterPro" id="IPR018770">
    <property type="entry name" value="ChloroindolylP_hydrolase"/>
</dbReference>
<proteinExistence type="predicted"/>
<accession>A0A4P9UPA6</accession>
<keyword evidence="3" id="KW-1185">Reference proteome</keyword>
<dbReference type="GO" id="GO:0016787">
    <property type="term" value="F:hydrolase activity"/>
    <property type="evidence" value="ECO:0007669"/>
    <property type="project" value="UniProtKB-KW"/>
</dbReference>
<dbReference type="Pfam" id="PF10112">
    <property type="entry name" value="Halogen_Hydrol"/>
    <property type="match status" value="1"/>
</dbReference>
<feature type="transmembrane region" description="Helical" evidence="1">
    <location>
        <begin position="89"/>
        <end position="109"/>
    </location>
</feature>
<feature type="transmembrane region" description="Helical" evidence="1">
    <location>
        <begin position="21"/>
        <end position="44"/>
    </location>
</feature>